<accession>A0A8J2JUR7</accession>
<dbReference type="Proteomes" id="UP000708208">
    <property type="component" value="Unassembled WGS sequence"/>
</dbReference>
<protein>
    <submittedName>
        <fullName evidence="1">Uncharacterized protein</fullName>
    </submittedName>
</protein>
<sequence>MSTFILSLQTYVISLIQLESFPAGRLDSVTSIICLGSGMNFHIYCNTIGKKFGLPDANHIKIYICAQGCVCTGFLQTDSSGTANQSLFRLTSPHLL</sequence>
<gene>
    <name evidence="1" type="ORF">AFUS01_LOCUS11348</name>
</gene>
<dbReference type="EMBL" id="CAJVCH010086990">
    <property type="protein sequence ID" value="CAG7722189.1"/>
    <property type="molecule type" value="Genomic_DNA"/>
</dbReference>
<organism evidence="1 2">
    <name type="scientific">Allacma fusca</name>
    <dbReference type="NCBI Taxonomy" id="39272"/>
    <lineage>
        <taxon>Eukaryota</taxon>
        <taxon>Metazoa</taxon>
        <taxon>Ecdysozoa</taxon>
        <taxon>Arthropoda</taxon>
        <taxon>Hexapoda</taxon>
        <taxon>Collembola</taxon>
        <taxon>Symphypleona</taxon>
        <taxon>Sminthuridae</taxon>
        <taxon>Allacma</taxon>
    </lineage>
</organism>
<reference evidence="1" key="1">
    <citation type="submission" date="2021-06" db="EMBL/GenBank/DDBJ databases">
        <authorList>
            <person name="Hodson N. C."/>
            <person name="Mongue J. A."/>
            <person name="Jaron S. K."/>
        </authorList>
    </citation>
    <scope>NUCLEOTIDE SEQUENCE</scope>
</reference>
<evidence type="ECO:0000313" key="2">
    <source>
        <dbReference type="Proteomes" id="UP000708208"/>
    </source>
</evidence>
<name>A0A8J2JUR7_9HEXA</name>
<evidence type="ECO:0000313" key="1">
    <source>
        <dbReference type="EMBL" id="CAG7722189.1"/>
    </source>
</evidence>
<comment type="caution">
    <text evidence="1">The sequence shown here is derived from an EMBL/GenBank/DDBJ whole genome shotgun (WGS) entry which is preliminary data.</text>
</comment>
<keyword evidence="2" id="KW-1185">Reference proteome</keyword>
<proteinExistence type="predicted"/>
<dbReference type="AlphaFoldDB" id="A0A8J2JUR7"/>